<organism evidence="1 2">
    <name type="scientific">Colletotrichum fructicola (strain Nara gc5)</name>
    <name type="common">Anthracnose fungus</name>
    <name type="synonym">Colletotrichum gloeosporioides (strain Nara gc5)</name>
    <dbReference type="NCBI Taxonomy" id="1213859"/>
    <lineage>
        <taxon>Eukaryota</taxon>
        <taxon>Fungi</taxon>
        <taxon>Dikarya</taxon>
        <taxon>Ascomycota</taxon>
        <taxon>Pezizomycotina</taxon>
        <taxon>Sordariomycetes</taxon>
        <taxon>Hypocreomycetidae</taxon>
        <taxon>Glomerellales</taxon>
        <taxon>Glomerellaceae</taxon>
        <taxon>Colletotrichum</taxon>
        <taxon>Colletotrichum gloeosporioides species complex</taxon>
    </lineage>
</organism>
<dbReference type="GeneID" id="43614200"/>
<keyword evidence="2" id="KW-1185">Reference proteome</keyword>
<dbReference type="AlphaFoldDB" id="A0A7J6JBI4"/>
<reference evidence="1 2" key="1">
    <citation type="submission" date="2012-08" db="EMBL/GenBank/DDBJ databases">
        <authorList>
            <person name="Gan P.H.P."/>
            <person name="Ikeda K."/>
            <person name="Irieda H."/>
            <person name="Narusaka M."/>
            <person name="O'Connell R.J."/>
            <person name="Narusaka Y."/>
            <person name="Takano Y."/>
            <person name="Kubo Y."/>
            <person name="Shirasu K."/>
        </authorList>
    </citation>
    <scope>NUCLEOTIDE SEQUENCE [LARGE SCALE GENOMIC DNA]</scope>
    <source>
        <strain evidence="1 2">Nara gc5</strain>
    </source>
</reference>
<reference evidence="1 2" key="2">
    <citation type="submission" date="2020-04" db="EMBL/GenBank/DDBJ databases">
        <title>Genome sequencing and assembly of multiple isolates from the Colletotrichum gloeosporioides species complex.</title>
        <authorList>
            <person name="Gan P."/>
            <person name="Shirasu K."/>
        </authorList>
    </citation>
    <scope>NUCLEOTIDE SEQUENCE [LARGE SCALE GENOMIC DNA]</scope>
    <source>
        <strain evidence="1 2">Nara gc5</strain>
    </source>
</reference>
<accession>A0A7J6JBI4</accession>
<dbReference type="RefSeq" id="XP_031893129.2">
    <property type="nucleotide sequence ID" value="XM_032030126.2"/>
</dbReference>
<name>A0A7J6JBI4_COLFN</name>
<evidence type="ECO:0000313" key="1">
    <source>
        <dbReference type="EMBL" id="KAF4486516.1"/>
    </source>
</evidence>
<comment type="caution">
    <text evidence="1">The sequence shown here is derived from an EMBL/GenBank/DDBJ whole genome shotgun (WGS) entry which is preliminary data.</text>
</comment>
<evidence type="ECO:0008006" key="3">
    <source>
        <dbReference type="Google" id="ProtNLM"/>
    </source>
</evidence>
<dbReference type="EMBL" id="ANPB02000003">
    <property type="protein sequence ID" value="KAF4486516.1"/>
    <property type="molecule type" value="Genomic_DNA"/>
</dbReference>
<dbReference type="SUPFAM" id="SSF52047">
    <property type="entry name" value="RNI-like"/>
    <property type="match status" value="1"/>
</dbReference>
<dbReference type="OrthoDB" id="4803187at2759"/>
<dbReference type="Gene3D" id="1.20.1280.50">
    <property type="match status" value="1"/>
</dbReference>
<gene>
    <name evidence="1" type="ORF">CGGC5_v004942</name>
</gene>
<dbReference type="Proteomes" id="UP000011096">
    <property type="component" value="Unassembled WGS sequence"/>
</dbReference>
<protein>
    <recommendedName>
        <fullName evidence="3">F-box domain-containing protein</fullName>
    </recommendedName>
</protein>
<sequence length="523" mass="58870">MPVWTEPLLLELASLTSFTTYTMGQLSDLPPELILTIFSHLRLGLPMHDLFVWTRDIDEQGRITGVRWNDLLNFSLLNRHFRQIVSDKLYTQIRIQGKLPITRLVSFLRFITAHTEAAADVRQVYINLDPGRTGSGSLRQKDIYLIQTAAENSGITYPQEIFPCEDLAADHLAKSLIDLRNPGYQEEEHLRLQVLVAILLAHLRGTQELALTCPYGVFRNFARGNLAKQRGPGFDPDDERVRFADETPMIVGKPWLPQLFSLVMTHIAGTEPFRTIGFEGDELANLLCLGSKTSRLCLDDAGVDFRLQKGPVGNWANISHLTLTTQHISIAAMQSIANHCSALSTFKYLPTACESFGVTQSTQAEPGEVIHALRKHANTLRTLCISSSGYSPRGFLSMPVSKLDCFVALENLWIDNRTITGDLPAVQGTLIRVDRREKLIMSLPPSIKRLHLHNASYVPSGGLYWLAGHSELFPNLVRVELDWPTGDDYTPEEVIRKLFLQVGVDAPTRRGMIRDARLWDRYF</sequence>
<dbReference type="InParanoid" id="A0A7J6JBI4"/>
<evidence type="ECO:0000313" key="2">
    <source>
        <dbReference type="Proteomes" id="UP000011096"/>
    </source>
</evidence>
<proteinExistence type="predicted"/>